<comment type="caution">
    <text evidence="1">The sequence shown here is derived from an EMBL/GenBank/DDBJ whole genome shotgun (WGS) entry which is preliminary data.</text>
</comment>
<accession>A0ABU3L971</accession>
<name>A0ABU3L971_9FLAO</name>
<dbReference type="EMBL" id="JAVTTP010000001">
    <property type="protein sequence ID" value="MDT7830291.1"/>
    <property type="molecule type" value="Genomic_DNA"/>
</dbReference>
<evidence type="ECO:0000313" key="2">
    <source>
        <dbReference type="Proteomes" id="UP001250656"/>
    </source>
</evidence>
<keyword evidence="1" id="KW-0456">Lyase</keyword>
<proteinExistence type="predicted"/>
<dbReference type="GO" id="GO:0016829">
    <property type="term" value="F:lyase activity"/>
    <property type="evidence" value="ECO:0007669"/>
    <property type="project" value="UniProtKB-KW"/>
</dbReference>
<keyword evidence="2" id="KW-1185">Reference proteome</keyword>
<organism evidence="1 2">
    <name type="scientific">Pricia mediterranea</name>
    <dbReference type="NCBI Taxonomy" id="3076079"/>
    <lineage>
        <taxon>Bacteria</taxon>
        <taxon>Pseudomonadati</taxon>
        <taxon>Bacteroidota</taxon>
        <taxon>Flavobacteriia</taxon>
        <taxon>Flavobacteriales</taxon>
        <taxon>Flavobacteriaceae</taxon>
        <taxon>Pricia</taxon>
    </lineage>
</organism>
<evidence type="ECO:0000313" key="1">
    <source>
        <dbReference type="EMBL" id="MDT7830291.1"/>
    </source>
</evidence>
<dbReference type="Proteomes" id="UP001250656">
    <property type="component" value="Unassembled WGS sequence"/>
</dbReference>
<dbReference type="RefSeq" id="WP_314016538.1">
    <property type="nucleotide sequence ID" value="NZ_JAVTTP010000001.1"/>
</dbReference>
<gene>
    <name evidence="1" type="ORF">RQM65_16605</name>
</gene>
<protein>
    <submittedName>
        <fullName evidence="1">Adenylosuccinate lyase</fullName>
    </submittedName>
</protein>
<sequence>MTLQELYRKLDYVNHSRERRAEMSALILDNPTLMAPLMEIAFRVDDPVSSRACWVMEFTVKRNLSYLYPYLDGFTKNLERVYLDSSVRPVAKICELLMESYFSEPQNETRRTMTDLHLEQIVSACFDWLIGEHKVAPQAYSMTSLLLLGRKFDWIRPELKMVLEQNYAAGSPAFQARARMTLAKIDRSTTAS</sequence>
<reference evidence="1 2" key="1">
    <citation type="submission" date="2023-09" db="EMBL/GenBank/DDBJ databases">
        <title>Novel taxa isolated from Blanes Bay.</title>
        <authorList>
            <person name="Rey-Velasco X."/>
            <person name="Lucena T."/>
        </authorList>
    </citation>
    <scope>NUCLEOTIDE SEQUENCE [LARGE SCALE GENOMIC DNA]</scope>
    <source>
        <strain evidence="1 2">S334</strain>
    </source>
</reference>